<evidence type="ECO:0000313" key="8">
    <source>
        <dbReference type="EMBL" id="VDM61607.1"/>
    </source>
</evidence>
<feature type="compositionally biased region" description="Polar residues" evidence="5">
    <location>
        <begin position="859"/>
        <end position="878"/>
    </location>
</feature>
<dbReference type="STRING" id="334426.A0A158PKG1"/>
<dbReference type="GO" id="GO:0015179">
    <property type="term" value="F:L-amino acid transmembrane transporter activity"/>
    <property type="evidence" value="ECO:0007669"/>
    <property type="project" value="TreeGrafter"/>
</dbReference>
<evidence type="ECO:0000313" key="10">
    <source>
        <dbReference type="WBParaSite" id="ACOC_0001002101-mRNA-1"/>
    </source>
</evidence>
<name>A0A158PKG1_ANGCS</name>
<dbReference type="WBParaSite" id="ACOC_0001002101-mRNA-1">
    <property type="protein sequence ID" value="ACOC_0001002101-mRNA-1"/>
    <property type="gene ID" value="ACOC_0001002101"/>
</dbReference>
<dbReference type="InterPro" id="IPR013057">
    <property type="entry name" value="AA_transpt_TM"/>
</dbReference>
<organism evidence="10">
    <name type="scientific">Angiostrongylus costaricensis</name>
    <name type="common">Nematode worm</name>
    <dbReference type="NCBI Taxonomy" id="334426"/>
    <lineage>
        <taxon>Eukaryota</taxon>
        <taxon>Metazoa</taxon>
        <taxon>Ecdysozoa</taxon>
        <taxon>Nematoda</taxon>
        <taxon>Chromadorea</taxon>
        <taxon>Rhabditida</taxon>
        <taxon>Rhabditina</taxon>
        <taxon>Rhabditomorpha</taxon>
        <taxon>Strongyloidea</taxon>
        <taxon>Metastrongylidae</taxon>
        <taxon>Angiostrongylus</taxon>
    </lineage>
</organism>
<protein>
    <submittedName>
        <fullName evidence="10">Aa_trans domain-containing protein</fullName>
    </submittedName>
</protein>
<feature type="region of interest" description="Disordered" evidence="5">
    <location>
        <begin position="972"/>
        <end position="994"/>
    </location>
</feature>
<dbReference type="GO" id="GO:0005774">
    <property type="term" value="C:vacuolar membrane"/>
    <property type="evidence" value="ECO:0007669"/>
    <property type="project" value="TreeGrafter"/>
</dbReference>
<keyword evidence="2 6" id="KW-0812">Transmembrane</keyword>
<feature type="transmembrane region" description="Helical" evidence="6">
    <location>
        <begin position="198"/>
        <end position="220"/>
    </location>
</feature>
<feature type="domain" description="Amino acid transporter transmembrane" evidence="7">
    <location>
        <begin position="11"/>
        <end position="125"/>
    </location>
</feature>
<evidence type="ECO:0000256" key="3">
    <source>
        <dbReference type="ARBA" id="ARBA00022989"/>
    </source>
</evidence>
<feature type="transmembrane region" description="Helical" evidence="6">
    <location>
        <begin position="35"/>
        <end position="57"/>
    </location>
</feature>
<feature type="domain" description="Amino acid transporter transmembrane" evidence="7">
    <location>
        <begin position="162"/>
        <end position="278"/>
    </location>
</feature>
<feature type="compositionally biased region" description="Polar residues" evidence="5">
    <location>
        <begin position="1063"/>
        <end position="1075"/>
    </location>
</feature>
<evidence type="ECO:0000256" key="4">
    <source>
        <dbReference type="ARBA" id="ARBA00023136"/>
    </source>
</evidence>
<dbReference type="PANTHER" id="PTHR22950">
    <property type="entry name" value="AMINO ACID TRANSPORTER"/>
    <property type="match status" value="1"/>
</dbReference>
<feature type="transmembrane region" description="Helical" evidence="6">
    <location>
        <begin position="241"/>
        <end position="264"/>
    </location>
</feature>
<evidence type="ECO:0000313" key="9">
    <source>
        <dbReference type="Proteomes" id="UP000267027"/>
    </source>
</evidence>
<dbReference type="Pfam" id="PF01490">
    <property type="entry name" value="Aa_trans"/>
    <property type="match status" value="2"/>
</dbReference>
<accession>A0A158PKG1</accession>
<evidence type="ECO:0000256" key="5">
    <source>
        <dbReference type="SAM" id="MobiDB-lite"/>
    </source>
</evidence>
<feature type="compositionally biased region" description="Basic and acidic residues" evidence="5">
    <location>
        <begin position="977"/>
        <end position="994"/>
    </location>
</feature>
<gene>
    <name evidence="8" type="ORF">ACOC_LOCUS10022</name>
</gene>
<sequence>MDEENRANLTLINFLKGMIGPGCFSLPLAFREAGLWAGFVLVFITGTLTCVCMLKIVRCSQFLTSRNPNAQSLNYAETADEAFKQSFQVIRNYGHIARRFVNICVSSLVLGICAIYYIFVVDHTKEQLLSAEHVLDSLPGVTDFRGIVFATGSVIYSFEGQALVTIMYAACGFFGYITYGEDVRESITLNMNSGYVSFGVKVLLVLVVYTGYLIQLYTLTTSLRPSVLRFIDGRSDNRRKMTLIIDHVLRCVIVLLSFLLAVLVPNLKNLIPLVGVTSDTQYGLEQPILSNEEMAQKFWWRKPYVLPSCVVFLYQPNHTKINYWPRLVLAGVPECEFSPELIRKYSVFLCQTLRIACSGTNERSCADSVCLCFAALARRIEAVEDVGIRHQELQLLFLQCALCHLLLPRDLTLHANTVGEYPAKDILSALLGKPSAKVSDFLELIPGTICSGLETNGIVLKRIGELCYLIEANLERFTVRALLSTWDSIATMLRRYIKEIDDINEGSFLKPDFSTTFNFLRLLFRAANFADEEVDIDLIKKCSSTFNGLYLEVQGTVRHEIDNNAETVLHGSSIEFNALGEVATFVKLIQIVSNKLKSMAHSVKNEKPSRFLFVSYLSILKLCQQLFDTIEKPNLIRSMFLTLSEVLSQIHANILDSKLPGKDIREEAAAVFTSILESVQDKISGPYDSGLLSGCEELLVRLLGRGGYLYAMISVTACKLWMKTFAEAKSLNYSTRMKNVLLPLINRRVIHAPGLSNQTYSNGKIDNYTDDAISAADGRIGEVTPRRKSTPHRKRLNMDSLDDDSVEYIPITSTESAKKMKLTERQREMFSEKRERMPFLDDDSQQSAVIAHLPEQFDTESSQAVSTNTTESRGTNTAENKKSDSCVMVENGVTGSFQCNPVHMKEEFTAVQTDCKSLRRIPNVKLNFDQELEKWELLNEDGHAVSHNSVLVLREIEDVLNVREPLNTSIEESDTNDIDRDISRTPEKESSAAKKMEDVLEPTIVERIIGTPGILKTVKTPSTSERKPRRVHFDEAMENRCSAVKPVVNVEVGEIGVAEEQFPASSEATSKQSTPRKPFSHLQPAIAEESVEMLATVHDAVPLVRSEVEFTSSVDINGPIFPLLADSARKSLEARGIVQIRHLAALTRHEVSLLNIRKPRIETAIRALSHFARTYTKSDPTSVVDKKSLFDEKEAPLVPLDAVETGLPENVINTISTNSTSVSENSTVDAEKKMDETTKNLDDHVQQEDEPAEIIEKETVEAESVDAIQLLRTVRSSMRGLLDIVDWWEQVIST</sequence>
<comment type="subcellular location">
    <subcellularLocation>
        <location evidence="1">Membrane</location>
        <topology evidence="1">Multi-pass membrane protein</topology>
    </subcellularLocation>
</comment>
<reference evidence="10" key="1">
    <citation type="submission" date="2016-04" db="UniProtKB">
        <authorList>
            <consortium name="WormBaseParasite"/>
        </authorList>
    </citation>
    <scope>IDENTIFICATION</scope>
</reference>
<feature type="region of interest" description="Disordered" evidence="5">
    <location>
        <begin position="855"/>
        <end position="883"/>
    </location>
</feature>
<dbReference type="EMBL" id="UYYA01004395">
    <property type="protein sequence ID" value="VDM61607.1"/>
    <property type="molecule type" value="Genomic_DNA"/>
</dbReference>
<keyword evidence="4 6" id="KW-0472">Membrane</keyword>
<proteinExistence type="predicted"/>
<evidence type="ECO:0000256" key="6">
    <source>
        <dbReference type="SAM" id="Phobius"/>
    </source>
</evidence>
<dbReference type="Proteomes" id="UP000267027">
    <property type="component" value="Unassembled WGS sequence"/>
</dbReference>
<keyword evidence="3 6" id="KW-1133">Transmembrane helix</keyword>
<evidence type="ECO:0000259" key="7">
    <source>
        <dbReference type="Pfam" id="PF01490"/>
    </source>
</evidence>
<evidence type="ECO:0000256" key="2">
    <source>
        <dbReference type="ARBA" id="ARBA00022692"/>
    </source>
</evidence>
<dbReference type="OrthoDB" id="5876025at2759"/>
<dbReference type="PANTHER" id="PTHR22950:SF349">
    <property type="entry name" value="AMINO ACID TRANSPORTER TRANSMEMBRANE DOMAIN-CONTAINING PROTEIN"/>
    <property type="match status" value="1"/>
</dbReference>
<feature type="transmembrane region" description="Helical" evidence="6">
    <location>
        <begin position="100"/>
        <end position="119"/>
    </location>
</feature>
<feature type="region of interest" description="Disordered" evidence="5">
    <location>
        <begin position="1061"/>
        <end position="1080"/>
    </location>
</feature>
<evidence type="ECO:0000256" key="1">
    <source>
        <dbReference type="ARBA" id="ARBA00004141"/>
    </source>
</evidence>
<keyword evidence="9" id="KW-1185">Reference proteome</keyword>
<reference evidence="8 9" key="2">
    <citation type="submission" date="2018-11" db="EMBL/GenBank/DDBJ databases">
        <authorList>
            <consortium name="Pathogen Informatics"/>
        </authorList>
    </citation>
    <scope>NUCLEOTIDE SEQUENCE [LARGE SCALE GENOMIC DNA]</scope>
    <source>
        <strain evidence="8 9">Costa Rica</strain>
    </source>
</reference>